<dbReference type="EMBL" id="KN818489">
    <property type="protein sequence ID" value="KIL55649.1"/>
    <property type="molecule type" value="Genomic_DNA"/>
</dbReference>
<dbReference type="HOGENOM" id="CLU_2557808_0_0_1"/>
<evidence type="ECO:0000313" key="2">
    <source>
        <dbReference type="Proteomes" id="UP000054549"/>
    </source>
</evidence>
<accession>A0A0C2SNT5</accession>
<dbReference type="AlphaFoldDB" id="A0A0C2SNT5"/>
<dbReference type="InParanoid" id="A0A0C2SNT5"/>
<dbReference type="Proteomes" id="UP000054549">
    <property type="component" value="Unassembled WGS sequence"/>
</dbReference>
<proteinExistence type="predicted"/>
<organism evidence="1 2">
    <name type="scientific">Amanita muscaria (strain Koide BX008)</name>
    <dbReference type="NCBI Taxonomy" id="946122"/>
    <lineage>
        <taxon>Eukaryota</taxon>
        <taxon>Fungi</taxon>
        <taxon>Dikarya</taxon>
        <taxon>Basidiomycota</taxon>
        <taxon>Agaricomycotina</taxon>
        <taxon>Agaricomycetes</taxon>
        <taxon>Agaricomycetidae</taxon>
        <taxon>Agaricales</taxon>
        <taxon>Pluteineae</taxon>
        <taxon>Amanitaceae</taxon>
        <taxon>Amanita</taxon>
    </lineage>
</organism>
<reference evidence="1 2" key="1">
    <citation type="submission" date="2014-04" db="EMBL/GenBank/DDBJ databases">
        <title>Evolutionary Origins and Diversification of the Mycorrhizal Mutualists.</title>
        <authorList>
            <consortium name="DOE Joint Genome Institute"/>
            <consortium name="Mycorrhizal Genomics Consortium"/>
            <person name="Kohler A."/>
            <person name="Kuo A."/>
            <person name="Nagy L.G."/>
            <person name="Floudas D."/>
            <person name="Copeland A."/>
            <person name="Barry K.W."/>
            <person name="Cichocki N."/>
            <person name="Veneault-Fourrey C."/>
            <person name="LaButti K."/>
            <person name="Lindquist E.A."/>
            <person name="Lipzen A."/>
            <person name="Lundell T."/>
            <person name="Morin E."/>
            <person name="Murat C."/>
            <person name="Riley R."/>
            <person name="Ohm R."/>
            <person name="Sun H."/>
            <person name="Tunlid A."/>
            <person name="Henrissat B."/>
            <person name="Grigoriev I.V."/>
            <person name="Hibbett D.S."/>
            <person name="Martin F."/>
        </authorList>
    </citation>
    <scope>NUCLEOTIDE SEQUENCE [LARGE SCALE GENOMIC DNA]</scope>
    <source>
        <strain evidence="1 2">Koide BX008</strain>
    </source>
</reference>
<evidence type="ECO:0000313" key="1">
    <source>
        <dbReference type="EMBL" id="KIL55649.1"/>
    </source>
</evidence>
<name>A0A0C2SNT5_AMAMK</name>
<gene>
    <name evidence="1" type="ORF">M378DRAFT_17759</name>
</gene>
<protein>
    <submittedName>
        <fullName evidence="1">Uncharacterized protein</fullName>
    </submittedName>
</protein>
<sequence length="82" mass="9253">MTIEAFLKSSAINTRATSVFTKFVEDLLVSFDLSLIKRHGHGAPCYDWVMFLEPGHSEDHVLISKRCDEEPVFESDSFDCVG</sequence>
<keyword evidence="2" id="KW-1185">Reference proteome</keyword>